<organism evidence="2 3">
    <name type="scientific">Bacillus altitudinis</name>
    <dbReference type="NCBI Taxonomy" id="293387"/>
    <lineage>
        <taxon>Bacteria</taxon>
        <taxon>Bacillati</taxon>
        <taxon>Bacillota</taxon>
        <taxon>Bacilli</taxon>
        <taxon>Bacillales</taxon>
        <taxon>Bacillaceae</taxon>
        <taxon>Bacillus</taxon>
    </lineage>
</organism>
<accession>A0ABV1S4S1</accession>
<evidence type="ECO:0000313" key="3">
    <source>
        <dbReference type="Proteomes" id="UP001467674"/>
    </source>
</evidence>
<feature type="signal peptide" evidence="1">
    <location>
        <begin position="1"/>
        <end position="27"/>
    </location>
</feature>
<protein>
    <submittedName>
        <fullName evidence="2">Uncharacterized protein</fullName>
    </submittedName>
</protein>
<keyword evidence="3" id="KW-1185">Reference proteome</keyword>
<evidence type="ECO:0000313" key="2">
    <source>
        <dbReference type="EMBL" id="MER3121538.1"/>
    </source>
</evidence>
<dbReference type="RefSeq" id="WP_035703828.1">
    <property type="nucleotide sequence ID" value="NZ_CP139561.1"/>
</dbReference>
<name>A0ABV1S4S1_BACAB</name>
<reference evidence="2 3" key="1">
    <citation type="submission" date="2024-06" db="EMBL/GenBank/DDBJ databases">
        <title>Construction of an artificial bacterial consortium using nitrogen cycle bacteria from Cuatro Cienegas Basin and a mangrove forest.</title>
        <authorList>
            <person name="Aguilera-Najera D."/>
            <person name="Marquez-Cianci L."/>
            <person name="Martinez-Perez E."/>
            <person name="Rosas-Barrera M."/>
            <person name="Rodriguez-Cruz U.E."/>
            <person name="Tapia-Lopez R."/>
            <person name="Eguiarte L.E."/>
            <person name="Souza-Saldivar V."/>
        </authorList>
    </citation>
    <scope>NUCLEOTIDE SEQUENCE [LARGE SCALE GENOMIC DNA]</scope>
    <source>
        <strain evidence="2 3">S14-15</strain>
    </source>
</reference>
<dbReference type="EMBL" id="JBEOME010000004">
    <property type="protein sequence ID" value="MER3121538.1"/>
    <property type="molecule type" value="Genomic_DNA"/>
</dbReference>
<dbReference type="Proteomes" id="UP001467674">
    <property type="component" value="Unassembled WGS sequence"/>
</dbReference>
<feature type="chain" id="PRO_5045728960" evidence="1">
    <location>
        <begin position="28"/>
        <end position="240"/>
    </location>
</feature>
<sequence length="240" mass="26759">MKRFITSLKIFVAVLLLFAITPIVATAEETNDQYLTFEKATDIVTNEDIENYKALSEEDIIDQKTAISEGYDEGDVLSKEDTLFLLTQAVVERQEQNEEISTKGIKSSKSFTVSKKKYGTKVTVKGTMYQNIAFLAGTSSYRGNIIATRNSGKLKQVSLKTYHDSFGIIGWGGGFPSIGKVYGGKVSHKKVANAKKYAMDKTHRYNSIIPAYTTMWTKASVVTKSNNAYDVASKTWSKWH</sequence>
<comment type="caution">
    <text evidence="2">The sequence shown here is derived from an EMBL/GenBank/DDBJ whole genome shotgun (WGS) entry which is preliminary data.</text>
</comment>
<keyword evidence="1" id="KW-0732">Signal</keyword>
<proteinExistence type="predicted"/>
<gene>
    <name evidence="2" type="ORF">ABQG71_10035</name>
</gene>
<evidence type="ECO:0000256" key="1">
    <source>
        <dbReference type="SAM" id="SignalP"/>
    </source>
</evidence>